<dbReference type="Pfam" id="PF12165">
    <property type="entry name" value="Alfin"/>
    <property type="match status" value="1"/>
</dbReference>
<dbReference type="GO" id="GO:0005634">
    <property type="term" value="C:nucleus"/>
    <property type="evidence" value="ECO:0007669"/>
    <property type="project" value="TreeGrafter"/>
</dbReference>
<accession>A0A7S3VHA8</accession>
<dbReference type="GO" id="GO:0042393">
    <property type="term" value="F:histone binding"/>
    <property type="evidence" value="ECO:0007669"/>
    <property type="project" value="InterPro"/>
</dbReference>
<name>A0A7S3VHA8_DUNTE</name>
<dbReference type="GO" id="GO:0000976">
    <property type="term" value="F:transcription cis-regulatory region binding"/>
    <property type="evidence" value="ECO:0007669"/>
    <property type="project" value="TreeGrafter"/>
</dbReference>
<dbReference type="InterPro" id="IPR045104">
    <property type="entry name" value="Alfin"/>
</dbReference>
<dbReference type="GO" id="GO:0003712">
    <property type="term" value="F:transcription coregulator activity"/>
    <property type="evidence" value="ECO:0007669"/>
    <property type="project" value="TreeGrafter"/>
</dbReference>
<dbReference type="PANTHER" id="PTHR12321">
    <property type="entry name" value="CPG BINDING PROTEIN"/>
    <property type="match status" value="1"/>
</dbReference>
<organism evidence="2">
    <name type="scientific">Dunaliella tertiolecta</name>
    <name type="common">Green alga</name>
    <dbReference type="NCBI Taxonomy" id="3047"/>
    <lineage>
        <taxon>Eukaryota</taxon>
        <taxon>Viridiplantae</taxon>
        <taxon>Chlorophyta</taxon>
        <taxon>core chlorophytes</taxon>
        <taxon>Chlorophyceae</taxon>
        <taxon>CS clade</taxon>
        <taxon>Chlamydomonadales</taxon>
        <taxon>Dunaliellaceae</taxon>
        <taxon>Dunaliella</taxon>
    </lineage>
</organism>
<protein>
    <recommendedName>
        <fullName evidence="1">Alfin N-terminal domain-containing protein</fullName>
    </recommendedName>
</protein>
<dbReference type="GO" id="GO:0006355">
    <property type="term" value="P:regulation of DNA-templated transcription"/>
    <property type="evidence" value="ECO:0007669"/>
    <property type="project" value="InterPro"/>
</dbReference>
<dbReference type="EMBL" id="HBIP01003405">
    <property type="protein sequence ID" value="CAE0486450.1"/>
    <property type="molecule type" value="Transcribed_RNA"/>
</dbReference>
<reference evidence="2" key="1">
    <citation type="submission" date="2021-01" db="EMBL/GenBank/DDBJ databases">
        <authorList>
            <person name="Corre E."/>
            <person name="Pelletier E."/>
            <person name="Niang G."/>
            <person name="Scheremetjew M."/>
            <person name="Finn R."/>
            <person name="Kale V."/>
            <person name="Holt S."/>
            <person name="Cochrane G."/>
            <person name="Meng A."/>
            <person name="Brown T."/>
            <person name="Cohen L."/>
        </authorList>
    </citation>
    <scope>NUCLEOTIDE SEQUENCE</scope>
    <source>
        <strain evidence="2">CCMP1320</strain>
    </source>
</reference>
<dbReference type="InterPro" id="IPR021998">
    <property type="entry name" value="Alfin_N"/>
</dbReference>
<dbReference type="PANTHER" id="PTHR12321:SF98">
    <property type="entry name" value="PHD FINGER PROTEIN ALFIN-LIKE 5"/>
    <property type="match status" value="1"/>
</dbReference>
<gene>
    <name evidence="2" type="ORF">DTER00134_LOCUS1489</name>
</gene>
<dbReference type="Gene3D" id="2.30.30.140">
    <property type="match status" value="1"/>
</dbReference>
<proteinExistence type="predicted"/>
<evidence type="ECO:0000259" key="1">
    <source>
        <dbReference type="Pfam" id="PF12165"/>
    </source>
</evidence>
<sequence>MDGTQRRTEFPRTPEEIHEDYEKRKTGLIRALTEDVDEFYNACNPEKENLCLYGMRDETWQVGPPAEEVPPELPEPCLGINFARDGMPQRDWLALVAVHSDSWLLAVAFFYAVKLDAQGRGRLFKMINSQPTLFEIVTNRKSITTGATVQPPFKRQKPDRPFDSPYPSGKLMKAEDVTPQLKGRQAELFWPDDHKWYLVEIQAVNPKAKQAKIVYASGEFEDVDLEEIVRDGHMALL</sequence>
<evidence type="ECO:0000313" key="2">
    <source>
        <dbReference type="EMBL" id="CAE0486450.1"/>
    </source>
</evidence>
<feature type="domain" description="Alfin N-terminal" evidence="1">
    <location>
        <begin position="13"/>
        <end position="138"/>
    </location>
</feature>
<dbReference type="AlphaFoldDB" id="A0A7S3VHA8"/>